<proteinExistence type="predicted"/>
<dbReference type="EMBL" id="GGEC01077757">
    <property type="protein sequence ID" value="MBX58241.1"/>
    <property type="molecule type" value="Transcribed_RNA"/>
</dbReference>
<reference evidence="1" key="1">
    <citation type="submission" date="2018-02" db="EMBL/GenBank/DDBJ databases">
        <title>Rhizophora mucronata_Transcriptome.</title>
        <authorList>
            <person name="Meera S.P."/>
            <person name="Sreeshan A."/>
            <person name="Augustine A."/>
        </authorList>
    </citation>
    <scope>NUCLEOTIDE SEQUENCE</scope>
    <source>
        <tissue evidence="1">Leaf</tissue>
    </source>
</reference>
<organism evidence="1">
    <name type="scientific">Rhizophora mucronata</name>
    <name type="common">Asiatic mangrove</name>
    <dbReference type="NCBI Taxonomy" id="61149"/>
    <lineage>
        <taxon>Eukaryota</taxon>
        <taxon>Viridiplantae</taxon>
        <taxon>Streptophyta</taxon>
        <taxon>Embryophyta</taxon>
        <taxon>Tracheophyta</taxon>
        <taxon>Spermatophyta</taxon>
        <taxon>Magnoliopsida</taxon>
        <taxon>eudicotyledons</taxon>
        <taxon>Gunneridae</taxon>
        <taxon>Pentapetalae</taxon>
        <taxon>rosids</taxon>
        <taxon>fabids</taxon>
        <taxon>Malpighiales</taxon>
        <taxon>Rhizophoraceae</taxon>
        <taxon>Rhizophora</taxon>
    </lineage>
</organism>
<name>A0A2P2PU51_RHIMU</name>
<evidence type="ECO:0000313" key="1">
    <source>
        <dbReference type="EMBL" id="MBX58241.1"/>
    </source>
</evidence>
<sequence>MNQSGFSSKDIKCIVLMHWTLSAFKVIFVVHT</sequence>
<dbReference type="AlphaFoldDB" id="A0A2P2PU51"/>
<protein>
    <submittedName>
        <fullName evidence="1">Uncharacterized protein</fullName>
    </submittedName>
</protein>
<accession>A0A2P2PU51</accession>